<gene>
    <name evidence="2" type="ORF">SAMN05216431_103156</name>
</gene>
<comment type="caution">
    <text evidence="2">The sequence shown here is derived from an EMBL/GenBank/DDBJ whole genome shotgun (WGS) entry which is preliminary data.</text>
</comment>
<evidence type="ECO:0000313" key="3">
    <source>
        <dbReference type="Proteomes" id="UP000182089"/>
    </source>
</evidence>
<accession>A0ABY1AAE6</accession>
<name>A0ABY1AAE6_9LACO</name>
<reference evidence="2 3" key="1">
    <citation type="submission" date="2016-10" db="EMBL/GenBank/DDBJ databases">
        <authorList>
            <person name="Varghese N."/>
            <person name="Submissions S."/>
        </authorList>
    </citation>
    <scope>NUCLEOTIDE SEQUENCE [LARGE SCALE GENOMIC DNA]</scope>
    <source>
        <strain evidence="2 3">WC1T17</strain>
    </source>
</reference>
<proteinExistence type="predicted"/>
<keyword evidence="1" id="KW-1133">Transmembrane helix</keyword>
<keyword evidence="1" id="KW-0812">Transmembrane</keyword>
<feature type="transmembrane region" description="Helical" evidence="1">
    <location>
        <begin position="29"/>
        <end position="46"/>
    </location>
</feature>
<keyword evidence="1" id="KW-0472">Membrane</keyword>
<evidence type="ECO:0000313" key="2">
    <source>
        <dbReference type="EMBL" id="SEM50220.1"/>
    </source>
</evidence>
<sequence>MGLIIMLLLFILGGGLLFLASQKKQFYQVELILGSILLISGIILAWPH</sequence>
<dbReference type="EMBL" id="FOCC01000003">
    <property type="protein sequence ID" value="SEM50220.1"/>
    <property type="molecule type" value="Genomic_DNA"/>
</dbReference>
<organism evidence="2 3">
    <name type="scientific">Ligilactobacillus ruminis</name>
    <dbReference type="NCBI Taxonomy" id="1623"/>
    <lineage>
        <taxon>Bacteria</taxon>
        <taxon>Bacillati</taxon>
        <taxon>Bacillota</taxon>
        <taxon>Bacilli</taxon>
        <taxon>Lactobacillales</taxon>
        <taxon>Lactobacillaceae</taxon>
        <taxon>Ligilactobacillus</taxon>
    </lineage>
</organism>
<evidence type="ECO:0000256" key="1">
    <source>
        <dbReference type="SAM" id="Phobius"/>
    </source>
</evidence>
<dbReference type="Proteomes" id="UP000182089">
    <property type="component" value="Unassembled WGS sequence"/>
</dbReference>
<protein>
    <submittedName>
        <fullName evidence="2">Uncharacterized protein</fullName>
    </submittedName>
</protein>